<protein>
    <submittedName>
        <fullName evidence="14">WhiB family transcriptional regulator</fullName>
    </submittedName>
</protein>
<keyword evidence="6" id="KW-0408">Iron</keyword>
<evidence type="ECO:0000256" key="8">
    <source>
        <dbReference type="ARBA" id="ARBA00023015"/>
    </source>
</evidence>
<evidence type="ECO:0000313" key="15">
    <source>
        <dbReference type="Proteomes" id="UP001500449"/>
    </source>
</evidence>
<dbReference type="EMBL" id="BAAAQK010000025">
    <property type="protein sequence ID" value="GAA1870977.1"/>
    <property type="molecule type" value="Genomic_DNA"/>
</dbReference>
<dbReference type="Pfam" id="PF02467">
    <property type="entry name" value="Whib"/>
    <property type="match status" value="1"/>
</dbReference>
<evidence type="ECO:0000256" key="6">
    <source>
        <dbReference type="ARBA" id="ARBA00023004"/>
    </source>
</evidence>
<keyword evidence="11" id="KW-0804">Transcription</keyword>
<gene>
    <name evidence="14" type="ORF">GCM10009836_59590</name>
</gene>
<feature type="domain" description="4Fe-4S Wbl-type" evidence="13">
    <location>
        <begin position="11"/>
        <end position="78"/>
    </location>
</feature>
<dbReference type="PANTHER" id="PTHR38839">
    <property type="entry name" value="TRANSCRIPTIONAL REGULATOR WHID-RELATED"/>
    <property type="match status" value="1"/>
</dbReference>
<accession>A0ABN2NIU4</accession>
<name>A0ABN2NIU4_9PSEU</name>
<dbReference type="Proteomes" id="UP001500449">
    <property type="component" value="Unassembled WGS sequence"/>
</dbReference>
<evidence type="ECO:0000313" key="14">
    <source>
        <dbReference type="EMBL" id="GAA1870977.1"/>
    </source>
</evidence>
<evidence type="ECO:0000256" key="4">
    <source>
        <dbReference type="ARBA" id="ARBA00022485"/>
    </source>
</evidence>
<comment type="cofactor">
    <cofactor evidence="1">
        <name>[4Fe-4S] cluster</name>
        <dbReference type="ChEBI" id="CHEBI:49883"/>
    </cofactor>
</comment>
<reference evidence="14 15" key="1">
    <citation type="journal article" date="2019" name="Int. J. Syst. Evol. Microbiol.">
        <title>The Global Catalogue of Microorganisms (GCM) 10K type strain sequencing project: providing services to taxonomists for standard genome sequencing and annotation.</title>
        <authorList>
            <consortium name="The Broad Institute Genomics Platform"/>
            <consortium name="The Broad Institute Genome Sequencing Center for Infectious Disease"/>
            <person name="Wu L."/>
            <person name="Ma J."/>
        </authorList>
    </citation>
    <scope>NUCLEOTIDE SEQUENCE [LARGE SCALE GENOMIC DNA]</scope>
    <source>
        <strain evidence="14 15">JCM 16009</strain>
    </source>
</reference>
<keyword evidence="9" id="KW-0238">DNA-binding</keyword>
<comment type="similarity">
    <text evidence="3">Belongs to the WhiB family.</text>
</comment>
<evidence type="ECO:0000256" key="11">
    <source>
        <dbReference type="ARBA" id="ARBA00023163"/>
    </source>
</evidence>
<keyword evidence="15" id="KW-1185">Reference proteome</keyword>
<feature type="region of interest" description="Disordered" evidence="12">
    <location>
        <begin position="69"/>
        <end position="92"/>
    </location>
</feature>
<dbReference type="PANTHER" id="PTHR38839:SF2">
    <property type="entry name" value="TRANSCRIPTIONAL REGULATOR WHIB7-RELATED"/>
    <property type="match status" value="1"/>
</dbReference>
<evidence type="ECO:0000259" key="13">
    <source>
        <dbReference type="PROSITE" id="PS51674"/>
    </source>
</evidence>
<comment type="caution">
    <text evidence="14">The sequence shown here is derived from an EMBL/GenBank/DDBJ whole genome shotgun (WGS) entry which is preliminary data.</text>
</comment>
<evidence type="ECO:0000256" key="10">
    <source>
        <dbReference type="ARBA" id="ARBA00023157"/>
    </source>
</evidence>
<dbReference type="PROSITE" id="PS51674">
    <property type="entry name" value="4FE4S_WBL"/>
    <property type="match status" value="1"/>
</dbReference>
<dbReference type="InterPro" id="IPR034768">
    <property type="entry name" value="4FE4S_WBL"/>
</dbReference>
<keyword evidence="7" id="KW-0411">Iron-sulfur</keyword>
<keyword evidence="8" id="KW-0805">Transcription regulation</keyword>
<evidence type="ECO:0000256" key="3">
    <source>
        <dbReference type="ARBA" id="ARBA00006597"/>
    </source>
</evidence>
<sequence length="92" mass="9827">MRITGWHADALCARPGTDPELFFPDDTALTYPVRVAAAKRVCAACPVRAECLADVLGREQPGRRWGVIGGTTAEERDHLATPAVSPEIGRAA</sequence>
<evidence type="ECO:0000256" key="2">
    <source>
        <dbReference type="ARBA" id="ARBA00004496"/>
    </source>
</evidence>
<keyword evidence="10" id="KW-1015">Disulfide bond</keyword>
<dbReference type="RefSeq" id="WP_344424542.1">
    <property type="nucleotide sequence ID" value="NZ_BAAAQK010000025.1"/>
</dbReference>
<evidence type="ECO:0000256" key="1">
    <source>
        <dbReference type="ARBA" id="ARBA00001966"/>
    </source>
</evidence>
<evidence type="ECO:0000256" key="9">
    <source>
        <dbReference type="ARBA" id="ARBA00023125"/>
    </source>
</evidence>
<keyword evidence="5" id="KW-0479">Metal-binding</keyword>
<comment type="subcellular location">
    <subcellularLocation>
        <location evidence="2">Cytoplasm</location>
    </subcellularLocation>
</comment>
<evidence type="ECO:0000256" key="5">
    <source>
        <dbReference type="ARBA" id="ARBA00022723"/>
    </source>
</evidence>
<keyword evidence="4" id="KW-0004">4Fe-4S</keyword>
<dbReference type="InterPro" id="IPR003482">
    <property type="entry name" value="Whib"/>
</dbReference>
<proteinExistence type="inferred from homology"/>
<organism evidence="14 15">
    <name type="scientific">Pseudonocardia ailaonensis</name>
    <dbReference type="NCBI Taxonomy" id="367279"/>
    <lineage>
        <taxon>Bacteria</taxon>
        <taxon>Bacillati</taxon>
        <taxon>Actinomycetota</taxon>
        <taxon>Actinomycetes</taxon>
        <taxon>Pseudonocardiales</taxon>
        <taxon>Pseudonocardiaceae</taxon>
        <taxon>Pseudonocardia</taxon>
    </lineage>
</organism>
<evidence type="ECO:0000256" key="7">
    <source>
        <dbReference type="ARBA" id="ARBA00023014"/>
    </source>
</evidence>
<evidence type="ECO:0000256" key="12">
    <source>
        <dbReference type="SAM" id="MobiDB-lite"/>
    </source>
</evidence>